<dbReference type="InterPro" id="IPR003309">
    <property type="entry name" value="SCAN_dom"/>
</dbReference>
<proteinExistence type="predicted"/>
<evidence type="ECO:0000259" key="3">
    <source>
        <dbReference type="PROSITE" id="PS50804"/>
    </source>
</evidence>
<reference evidence="4" key="3">
    <citation type="submission" date="2025-09" db="UniProtKB">
        <authorList>
            <consortium name="Ensembl"/>
        </authorList>
    </citation>
    <scope>IDENTIFICATION</scope>
</reference>
<dbReference type="AlphaFoldDB" id="A0A4X2JR47"/>
<dbReference type="STRING" id="29139.ENSVURP00010000356"/>
<dbReference type="Proteomes" id="UP000314987">
    <property type="component" value="Unassembled WGS sequence"/>
</dbReference>
<dbReference type="InterPro" id="IPR050916">
    <property type="entry name" value="SCAN-C2H2_zinc_finger"/>
</dbReference>
<evidence type="ECO:0000256" key="2">
    <source>
        <dbReference type="SAM" id="MobiDB-lite"/>
    </source>
</evidence>
<dbReference type="FunFam" id="1.10.4020.10:FF:000001">
    <property type="entry name" value="zinc finger protein 263 isoform X1"/>
    <property type="match status" value="1"/>
</dbReference>
<dbReference type="GeneTree" id="ENSGT00940000154740"/>
<dbReference type="SMART" id="SM00431">
    <property type="entry name" value="SCAN"/>
    <property type="match status" value="1"/>
</dbReference>
<dbReference type="SUPFAM" id="SSF47353">
    <property type="entry name" value="Retrovirus capsid dimerization domain-like"/>
    <property type="match status" value="1"/>
</dbReference>
<dbReference type="Gene3D" id="1.10.4020.10">
    <property type="entry name" value="DNA breaking-rejoining enzymes"/>
    <property type="match status" value="1"/>
</dbReference>
<dbReference type="PANTHER" id="PTHR45935:SF25">
    <property type="entry name" value="SCAN BOX DOMAIN-CONTAINING PROTEIN"/>
    <property type="match status" value="1"/>
</dbReference>
<reference evidence="5" key="1">
    <citation type="submission" date="2018-12" db="EMBL/GenBank/DDBJ databases">
        <authorList>
            <person name="Yazar S."/>
        </authorList>
    </citation>
    <scope>NUCLEOTIDE SEQUENCE [LARGE SCALE GENOMIC DNA]</scope>
</reference>
<evidence type="ECO:0000313" key="5">
    <source>
        <dbReference type="Proteomes" id="UP000314987"/>
    </source>
</evidence>
<dbReference type="InterPro" id="IPR038269">
    <property type="entry name" value="SCAN_sf"/>
</dbReference>
<feature type="region of interest" description="Disordered" evidence="2">
    <location>
        <begin position="193"/>
        <end position="214"/>
    </location>
</feature>
<reference evidence="4" key="2">
    <citation type="submission" date="2025-08" db="UniProtKB">
        <authorList>
            <consortium name="Ensembl"/>
        </authorList>
    </citation>
    <scope>IDENTIFICATION</scope>
</reference>
<feature type="domain" description="SCAN box" evidence="3">
    <location>
        <begin position="48"/>
        <end position="129"/>
    </location>
</feature>
<dbReference type="PANTHER" id="PTHR45935">
    <property type="entry name" value="PROTEIN ZBED8-RELATED"/>
    <property type="match status" value="1"/>
</dbReference>
<feature type="region of interest" description="Disordered" evidence="2">
    <location>
        <begin position="153"/>
        <end position="175"/>
    </location>
</feature>
<dbReference type="Ensembl" id="ENSVURT00010000411.1">
    <property type="protein sequence ID" value="ENSVURP00010000356.1"/>
    <property type="gene ID" value="ENSVURG00010000331.1"/>
</dbReference>
<protein>
    <recommendedName>
        <fullName evidence="3">SCAN box domain-containing protein</fullName>
    </recommendedName>
</protein>
<accession>A0A4X2JR47</accession>
<evidence type="ECO:0000256" key="1">
    <source>
        <dbReference type="ARBA" id="ARBA00023242"/>
    </source>
</evidence>
<dbReference type="CDD" id="cd07936">
    <property type="entry name" value="SCAN"/>
    <property type="match status" value="1"/>
</dbReference>
<sequence length="233" mass="26444">MMSTRPNLAAPQSQAPLDQDLPIVKLEEFSWEQESVHGGGLPRREACRQRFRHFCYQEAAGPKEALSRLRELCCQWLRPEAHTKKQILELLVLEQFLLVLPGDIQAWVRGKHPKNGDDVVTLVENLQTEPSKARPTVLGHTPTWIVPSEKPTALTIGDEPQKPLPEPAKPSKEGKWNLLARSKPSLQGEFHLYHERGSTVPQGPSPSQEERSRDLELATVLVHFNEEFHQEQI</sequence>
<name>A0A4X2JR47_VOMUR</name>
<keyword evidence="1" id="KW-0539">Nucleus</keyword>
<dbReference type="PROSITE" id="PS50804">
    <property type="entry name" value="SCAN_BOX"/>
    <property type="match status" value="1"/>
</dbReference>
<keyword evidence="5" id="KW-1185">Reference proteome</keyword>
<dbReference type="Pfam" id="PF02023">
    <property type="entry name" value="SCAN"/>
    <property type="match status" value="1"/>
</dbReference>
<evidence type="ECO:0000313" key="4">
    <source>
        <dbReference type="Ensembl" id="ENSVURP00010000356.1"/>
    </source>
</evidence>
<organism evidence="4 5">
    <name type="scientific">Vombatus ursinus</name>
    <name type="common">Common wombat</name>
    <dbReference type="NCBI Taxonomy" id="29139"/>
    <lineage>
        <taxon>Eukaryota</taxon>
        <taxon>Metazoa</taxon>
        <taxon>Chordata</taxon>
        <taxon>Craniata</taxon>
        <taxon>Vertebrata</taxon>
        <taxon>Euteleostomi</taxon>
        <taxon>Mammalia</taxon>
        <taxon>Metatheria</taxon>
        <taxon>Diprotodontia</taxon>
        <taxon>Vombatidae</taxon>
        <taxon>Vombatus</taxon>
    </lineage>
</organism>